<feature type="region of interest" description="Disordered" evidence="7">
    <location>
        <begin position="62"/>
        <end position="107"/>
    </location>
</feature>
<name>A0AAV9HCX5_9PEZI</name>
<evidence type="ECO:0000256" key="6">
    <source>
        <dbReference type="ARBA" id="ARBA00023242"/>
    </source>
</evidence>
<dbReference type="Proteomes" id="UP001321749">
    <property type="component" value="Unassembled WGS sequence"/>
</dbReference>
<evidence type="ECO:0000256" key="4">
    <source>
        <dbReference type="ARBA" id="ARBA00023125"/>
    </source>
</evidence>
<dbReference type="GO" id="GO:0003677">
    <property type="term" value="F:DNA binding"/>
    <property type="evidence" value="ECO:0007669"/>
    <property type="project" value="UniProtKB-KW"/>
</dbReference>
<keyword evidence="2" id="KW-0862">Zinc</keyword>
<proteinExistence type="predicted"/>
<evidence type="ECO:0000313" key="8">
    <source>
        <dbReference type="EMBL" id="KAK4457327.1"/>
    </source>
</evidence>
<evidence type="ECO:0000256" key="5">
    <source>
        <dbReference type="ARBA" id="ARBA00023163"/>
    </source>
</evidence>
<gene>
    <name evidence="8" type="ORF">QBC42DRAFT_279394</name>
</gene>
<dbReference type="PANTHER" id="PTHR47659:SF4">
    <property type="entry name" value="ZN(II)2CYS6 TRANSCRIPTION FACTOR (EUROFUNG)"/>
    <property type="match status" value="1"/>
</dbReference>
<dbReference type="EMBL" id="MU865122">
    <property type="protein sequence ID" value="KAK4457327.1"/>
    <property type="molecule type" value="Genomic_DNA"/>
</dbReference>
<keyword evidence="4" id="KW-0238">DNA-binding</keyword>
<evidence type="ECO:0000256" key="3">
    <source>
        <dbReference type="ARBA" id="ARBA00023015"/>
    </source>
</evidence>
<evidence type="ECO:0000256" key="2">
    <source>
        <dbReference type="ARBA" id="ARBA00022833"/>
    </source>
</evidence>
<organism evidence="8 9">
    <name type="scientific">Cladorrhinum samala</name>
    <dbReference type="NCBI Taxonomy" id="585594"/>
    <lineage>
        <taxon>Eukaryota</taxon>
        <taxon>Fungi</taxon>
        <taxon>Dikarya</taxon>
        <taxon>Ascomycota</taxon>
        <taxon>Pezizomycotina</taxon>
        <taxon>Sordariomycetes</taxon>
        <taxon>Sordariomycetidae</taxon>
        <taxon>Sordariales</taxon>
        <taxon>Podosporaceae</taxon>
        <taxon>Cladorrhinum</taxon>
    </lineage>
</organism>
<keyword evidence="5" id="KW-0804">Transcription</keyword>
<protein>
    <submittedName>
        <fullName evidence="8">Uncharacterized protein</fullName>
    </submittedName>
</protein>
<dbReference type="InterPro" id="IPR050335">
    <property type="entry name" value="ERT1_acuK_gluconeogen_tf"/>
</dbReference>
<dbReference type="GO" id="GO:0046872">
    <property type="term" value="F:metal ion binding"/>
    <property type="evidence" value="ECO:0007669"/>
    <property type="project" value="UniProtKB-KW"/>
</dbReference>
<keyword evidence="1" id="KW-0479">Metal-binding</keyword>
<keyword evidence="9" id="KW-1185">Reference proteome</keyword>
<feature type="compositionally biased region" description="Polar residues" evidence="7">
    <location>
        <begin position="291"/>
        <end position="315"/>
    </location>
</feature>
<feature type="compositionally biased region" description="Low complexity" evidence="7">
    <location>
        <begin position="367"/>
        <end position="378"/>
    </location>
</feature>
<reference evidence="8" key="1">
    <citation type="journal article" date="2023" name="Mol. Phylogenet. Evol.">
        <title>Genome-scale phylogeny and comparative genomics of the fungal order Sordariales.</title>
        <authorList>
            <person name="Hensen N."/>
            <person name="Bonometti L."/>
            <person name="Westerberg I."/>
            <person name="Brannstrom I.O."/>
            <person name="Guillou S."/>
            <person name="Cros-Aarteil S."/>
            <person name="Calhoun S."/>
            <person name="Haridas S."/>
            <person name="Kuo A."/>
            <person name="Mondo S."/>
            <person name="Pangilinan J."/>
            <person name="Riley R."/>
            <person name="LaButti K."/>
            <person name="Andreopoulos B."/>
            <person name="Lipzen A."/>
            <person name="Chen C."/>
            <person name="Yan M."/>
            <person name="Daum C."/>
            <person name="Ng V."/>
            <person name="Clum A."/>
            <person name="Steindorff A."/>
            <person name="Ohm R.A."/>
            <person name="Martin F."/>
            <person name="Silar P."/>
            <person name="Natvig D.O."/>
            <person name="Lalanne C."/>
            <person name="Gautier V."/>
            <person name="Ament-Velasquez S.L."/>
            <person name="Kruys A."/>
            <person name="Hutchinson M.I."/>
            <person name="Powell A.J."/>
            <person name="Barry K."/>
            <person name="Miller A.N."/>
            <person name="Grigoriev I.V."/>
            <person name="Debuchy R."/>
            <person name="Gladieux P."/>
            <person name="Hiltunen Thoren M."/>
            <person name="Johannesson H."/>
        </authorList>
    </citation>
    <scope>NUCLEOTIDE SEQUENCE</scope>
    <source>
        <strain evidence="8">PSN324</strain>
    </source>
</reference>
<dbReference type="PANTHER" id="PTHR47659">
    <property type="entry name" value="ZN(II)2CYS6 TRANSCRIPTION FACTOR (EUROFUNG)-RELATED"/>
    <property type="match status" value="1"/>
</dbReference>
<evidence type="ECO:0000313" key="9">
    <source>
        <dbReference type="Proteomes" id="UP001321749"/>
    </source>
</evidence>
<accession>A0AAV9HCX5</accession>
<evidence type="ECO:0000256" key="1">
    <source>
        <dbReference type="ARBA" id="ARBA00022723"/>
    </source>
</evidence>
<dbReference type="AlphaFoldDB" id="A0AAV9HCX5"/>
<comment type="caution">
    <text evidence="8">The sequence shown here is derived from an EMBL/GenBank/DDBJ whole genome shotgun (WGS) entry which is preliminary data.</text>
</comment>
<keyword evidence="6" id="KW-0539">Nucleus</keyword>
<evidence type="ECO:0000256" key="7">
    <source>
        <dbReference type="SAM" id="MobiDB-lite"/>
    </source>
</evidence>
<reference evidence="8" key="2">
    <citation type="submission" date="2023-06" db="EMBL/GenBank/DDBJ databases">
        <authorList>
            <consortium name="Lawrence Berkeley National Laboratory"/>
            <person name="Mondo S.J."/>
            <person name="Hensen N."/>
            <person name="Bonometti L."/>
            <person name="Westerberg I."/>
            <person name="Brannstrom I.O."/>
            <person name="Guillou S."/>
            <person name="Cros-Aarteil S."/>
            <person name="Calhoun S."/>
            <person name="Haridas S."/>
            <person name="Kuo A."/>
            <person name="Pangilinan J."/>
            <person name="Riley R."/>
            <person name="Labutti K."/>
            <person name="Andreopoulos B."/>
            <person name="Lipzen A."/>
            <person name="Chen C."/>
            <person name="Yanf M."/>
            <person name="Daum C."/>
            <person name="Ng V."/>
            <person name="Clum A."/>
            <person name="Steindorff A."/>
            <person name="Ohm R."/>
            <person name="Martin F."/>
            <person name="Silar P."/>
            <person name="Natvig D."/>
            <person name="Lalanne C."/>
            <person name="Gautier V."/>
            <person name="Ament-Velasquez S.L."/>
            <person name="Kruys A."/>
            <person name="Hutchinson M.I."/>
            <person name="Powell A.J."/>
            <person name="Barry K."/>
            <person name="Miller A.N."/>
            <person name="Grigoriev I.V."/>
            <person name="Debuchy R."/>
            <person name="Gladieux P."/>
            <person name="Thoren M.H."/>
            <person name="Johannesson H."/>
        </authorList>
    </citation>
    <scope>NUCLEOTIDE SEQUENCE</scope>
    <source>
        <strain evidence="8">PSN324</strain>
    </source>
</reference>
<feature type="compositionally biased region" description="Polar residues" evidence="7">
    <location>
        <begin position="399"/>
        <end position="412"/>
    </location>
</feature>
<feature type="region of interest" description="Disordered" evidence="7">
    <location>
        <begin position="278"/>
        <end position="443"/>
    </location>
</feature>
<keyword evidence="3" id="KW-0805">Transcription regulation</keyword>
<sequence>MSKCCGGPRDFKESSDLPVARSRCTPFLLSPLLKFRCADKLLIAERPCGRCTSQNKADQCVDVQHKKRGRPRLRDESQPRFGNHPDILSRRPVSSAYGSGPSMAESIRPRYPERGLASDANVYQPPPLSISTTRPSEDLIAYLTLTPTLVFLKASGAFANAIGRPHPIPRIPLAEVLMVADRIKPNRIADQMKDEQKRRSGASMQLPPILPLDEQGNAVQNHGFTTDSISRVPLNWTDNLTFVGEDRSQRAFQVRMGLATEDSVSFVVLVLQTPPPQRHYAYQYPTPSPNPRESTYPSYQPAQPAYSQTTPQSATFDPRQSGFADSPYGARQGGQAGGLQHMPAGPSPNLPPTYSSSSQSRPPPVYPSASSSYQSPRSELQPASHPPLAAGYQLPPLTSLGTSTGASQQQSELPPLYQSREDLPRVDIGGLIERPGPARKSPH</sequence>